<dbReference type="Proteomes" id="UP001156601">
    <property type="component" value="Unassembled WGS sequence"/>
</dbReference>
<evidence type="ECO:0000256" key="1">
    <source>
        <dbReference type="ARBA" id="ARBA00022801"/>
    </source>
</evidence>
<dbReference type="InterPro" id="IPR006261">
    <property type="entry name" value="dGTPase"/>
</dbReference>
<dbReference type="GO" id="GO:0008832">
    <property type="term" value="F:dGTPase activity"/>
    <property type="evidence" value="ECO:0007669"/>
    <property type="project" value="TreeGrafter"/>
</dbReference>
<reference evidence="3" key="1">
    <citation type="journal article" date="2014" name="Int. J. Syst. Evol. Microbiol.">
        <title>Complete genome sequence of Corynebacterium casei LMG S-19264T (=DSM 44701T), isolated from a smear-ripened cheese.</title>
        <authorList>
            <consortium name="US DOE Joint Genome Institute (JGI-PGF)"/>
            <person name="Walter F."/>
            <person name="Albersmeier A."/>
            <person name="Kalinowski J."/>
            <person name="Ruckert C."/>
        </authorList>
    </citation>
    <scope>NUCLEOTIDE SEQUENCE</scope>
    <source>
        <strain evidence="3">NBRC 110023</strain>
    </source>
</reference>
<keyword evidence="4" id="KW-1185">Reference proteome</keyword>
<evidence type="ECO:0000259" key="2">
    <source>
        <dbReference type="PROSITE" id="PS51831"/>
    </source>
</evidence>
<sequence length="479" mass="54474">MLTINFRTKFLPERALQSAKRNSDVSIESLERAYESDRGRILNSVAIRRLQQKTQVFPLERNAAVRSRLTHSLEVMQVGRYITRKVFAELPLTLQHQYGLDGLARIFETVVEMSCLLHDVGNPPYGHFGEDTIVSWFTQHLDELIAESGSHLSAAQKQDLVSFEGNAQAIRIVHSLQSLNLTYTQIAGILKYTRCASEPKPEANYLQKKPGYYLSEKPLVQDIQQALNIDVGCRHPVSYIMEAADDIAYCIADLEDAVEKGIMSIDTLSSKLLLRYKDITEDFGINDVSSLKRMESIVTRALKKANENKIVTNSEYFVTLRVNSQHTMVEHAAKRFIDNIEDCYHGRFNAALLEDKSMAHAISAAFKAVAFEYAFSHHEVEQSELQGYQIITGLLNKYGKILRLSQRQFASLFEGKCAFSLEKRLLNKVANKHVNAYKAAVEVSPEDEFYYRCRMLQDNVSGMTDHFAYDDYCALYVSM</sequence>
<dbReference type="InterPro" id="IPR006674">
    <property type="entry name" value="HD_domain"/>
</dbReference>
<protein>
    <submittedName>
        <fullName evidence="3">Deoxyguanosinetriphosphate triphosphohydrolase</fullName>
    </submittedName>
</protein>
<evidence type="ECO:0000313" key="4">
    <source>
        <dbReference type="Proteomes" id="UP001156601"/>
    </source>
</evidence>
<dbReference type="SMART" id="SM00471">
    <property type="entry name" value="HDc"/>
    <property type="match status" value="1"/>
</dbReference>
<gene>
    <name evidence="3" type="primary">dgt</name>
    <name evidence="3" type="ORF">GCM10007852_02560</name>
</gene>
<dbReference type="PANTHER" id="PTHR11373">
    <property type="entry name" value="DEOXYNUCLEOSIDE TRIPHOSPHATE TRIPHOSPHOHYDROLASE"/>
    <property type="match status" value="1"/>
</dbReference>
<organism evidence="3 4">
    <name type="scientific">Agaribacter marinus</name>
    <dbReference type="NCBI Taxonomy" id="1431249"/>
    <lineage>
        <taxon>Bacteria</taxon>
        <taxon>Pseudomonadati</taxon>
        <taxon>Pseudomonadota</taxon>
        <taxon>Gammaproteobacteria</taxon>
        <taxon>Alteromonadales</taxon>
        <taxon>Alteromonadaceae</taxon>
        <taxon>Agaribacter</taxon>
    </lineage>
</organism>
<dbReference type="GO" id="GO:0006203">
    <property type="term" value="P:dGTP catabolic process"/>
    <property type="evidence" value="ECO:0007669"/>
    <property type="project" value="TreeGrafter"/>
</dbReference>
<dbReference type="EMBL" id="BSOT01000002">
    <property type="protein sequence ID" value="GLR69348.1"/>
    <property type="molecule type" value="Genomic_DNA"/>
</dbReference>
<dbReference type="CDD" id="cd00077">
    <property type="entry name" value="HDc"/>
    <property type="match status" value="1"/>
</dbReference>
<dbReference type="PROSITE" id="PS51831">
    <property type="entry name" value="HD"/>
    <property type="match status" value="1"/>
</dbReference>
<feature type="domain" description="HD" evidence="2">
    <location>
        <begin position="68"/>
        <end position="250"/>
    </location>
</feature>
<reference evidence="3" key="2">
    <citation type="submission" date="2023-01" db="EMBL/GenBank/DDBJ databases">
        <title>Draft genome sequence of Agaribacter marinus strain NBRC 110023.</title>
        <authorList>
            <person name="Sun Q."/>
            <person name="Mori K."/>
        </authorList>
    </citation>
    <scope>NUCLEOTIDE SEQUENCE</scope>
    <source>
        <strain evidence="3">NBRC 110023</strain>
    </source>
</reference>
<dbReference type="AlphaFoldDB" id="A0AA37WH10"/>
<evidence type="ECO:0000313" key="3">
    <source>
        <dbReference type="EMBL" id="GLR69348.1"/>
    </source>
</evidence>
<dbReference type="InterPro" id="IPR003607">
    <property type="entry name" value="HD/PDEase_dom"/>
</dbReference>
<dbReference type="SUPFAM" id="SSF109604">
    <property type="entry name" value="HD-domain/PDEase-like"/>
    <property type="match status" value="1"/>
</dbReference>
<dbReference type="Pfam" id="PF01966">
    <property type="entry name" value="HD"/>
    <property type="match status" value="1"/>
</dbReference>
<dbReference type="InterPro" id="IPR050135">
    <property type="entry name" value="dGTPase-like"/>
</dbReference>
<comment type="caution">
    <text evidence="3">The sequence shown here is derived from an EMBL/GenBank/DDBJ whole genome shotgun (WGS) entry which is preliminary data.</text>
</comment>
<dbReference type="NCBIfam" id="NF003429">
    <property type="entry name" value="PRK04926.1"/>
    <property type="match status" value="1"/>
</dbReference>
<keyword evidence="1" id="KW-0378">Hydrolase</keyword>
<dbReference type="Gene3D" id="1.10.3410.10">
    <property type="entry name" value="putative deoxyguanosinetriphosphate triphosphohydrolase like domain"/>
    <property type="match status" value="1"/>
</dbReference>
<accession>A0AA37WH10</accession>
<dbReference type="InterPro" id="IPR023293">
    <property type="entry name" value="dGTP_triP_hydro_central_sf"/>
</dbReference>
<dbReference type="NCBIfam" id="TIGR01353">
    <property type="entry name" value="dGTP_triPase"/>
    <property type="match status" value="1"/>
</dbReference>
<dbReference type="PANTHER" id="PTHR11373:SF32">
    <property type="entry name" value="DEOXYGUANOSINETRIPHOSPHATE TRIPHOSPHOHYDROLASE"/>
    <property type="match status" value="1"/>
</dbReference>
<dbReference type="Gene3D" id="1.10.3210.10">
    <property type="entry name" value="Hypothetical protein af1432"/>
    <property type="match status" value="1"/>
</dbReference>
<proteinExistence type="predicted"/>
<name>A0AA37WH10_9ALTE</name>